<dbReference type="RefSeq" id="WP_151691633.1">
    <property type="nucleotide sequence ID" value="NZ_BMGX01000002.1"/>
</dbReference>
<dbReference type="EMBL" id="WBVQ01000001">
    <property type="protein sequence ID" value="KAB2817062.1"/>
    <property type="molecule type" value="Genomic_DNA"/>
</dbReference>
<sequence>MKKALLTAGLALFGLSASAQWNEGSIMATGNLGFSTGGTAEDDGTSSTDIFSNSAFNIGITGGYFIQDNLAVGIGLGYANTSVTVEPIETETTTSMLTYGLFGRYYVPYNDKFSMYGQLSIGFGSGGQTITDNINDATAETDMSALNAGLGVGLTYFVNDMFFLDASYGFLGYSSSTTTEDPGGNNELKTTTSNFGLDLDLSSIAFGVGVLF</sequence>
<name>A0A6L3ZG98_9FLAO</name>
<protein>
    <submittedName>
        <fullName evidence="4">Porin family protein</fullName>
    </submittedName>
</protein>
<feature type="domain" description="Outer membrane protein beta-barrel" evidence="3">
    <location>
        <begin position="6"/>
        <end position="198"/>
    </location>
</feature>
<keyword evidence="5" id="KW-1185">Reference proteome</keyword>
<reference evidence="4 5" key="1">
    <citation type="submission" date="2019-10" db="EMBL/GenBank/DDBJ databases">
        <title>Genome sequence of Phaeocystidibacter marisrubri JCM30614 (type strain).</title>
        <authorList>
            <person name="Bowman J.P."/>
        </authorList>
    </citation>
    <scope>NUCLEOTIDE SEQUENCE [LARGE SCALE GENOMIC DNA]</scope>
    <source>
        <strain evidence="4 5">JCM 30614</strain>
    </source>
</reference>
<dbReference type="InterPro" id="IPR027385">
    <property type="entry name" value="Beta-barrel_OMP"/>
</dbReference>
<comment type="caution">
    <text evidence="4">The sequence shown here is derived from an EMBL/GenBank/DDBJ whole genome shotgun (WGS) entry which is preliminary data.</text>
</comment>
<evidence type="ECO:0000259" key="3">
    <source>
        <dbReference type="Pfam" id="PF13505"/>
    </source>
</evidence>
<proteinExistence type="predicted"/>
<evidence type="ECO:0000256" key="2">
    <source>
        <dbReference type="SAM" id="SignalP"/>
    </source>
</evidence>
<gene>
    <name evidence="4" type="ORF">F8C82_01310</name>
</gene>
<evidence type="ECO:0000313" key="4">
    <source>
        <dbReference type="EMBL" id="KAB2817062.1"/>
    </source>
</evidence>
<dbReference type="Pfam" id="PF13505">
    <property type="entry name" value="OMP_b-brl"/>
    <property type="match status" value="1"/>
</dbReference>
<evidence type="ECO:0000313" key="5">
    <source>
        <dbReference type="Proteomes" id="UP000484164"/>
    </source>
</evidence>
<dbReference type="Proteomes" id="UP000484164">
    <property type="component" value="Unassembled WGS sequence"/>
</dbReference>
<dbReference type="Gene3D" id="2.40.160.20">
    <property type="match status" value="1"/>
</dbReference>
<feature type="chain" id="PRO_5026931310" evidence="2">
    <location>
        <begin position="20"/>
        <end position="212"/>
    </location>
</feature>
<dbReference type="OrthoDB" id="945117at2"/>
<feature type="signal peptide" evidence="2">
    <location>
        <begin position="1"/>
        <end position="19"/>
    </location>
</feature>
<dbReference type="InterPro" id="IPR011250">
    <property type="entry name" value="OMP/PagP_B-barrel"/>
</dbReference>
<dbReference type="SUPFAM" id="SSF56925">
    <property type="entry name" value="OMPA-like"/>
    <property type="match status" value="1"/>
</dbReference>
<accession>A0A6L3ZG98</accession>
<keyword evidence="1 2" id="KW-0732">Signal</keyword>
<evidence type="ECO:0000256" key="1">
    <source>
        <dbReference type="ARBA" id="ARBA00022729"/>
    </source>
</evidence>
<organism evidence="4 5">
    <name type="scientific">Phaeocystidibacter marisrubri</name>
    <dbReference type="NCBI Taxonomy" id="1577780"/>
    <lineage>
        <taxon>Bacteria</taxon>
        <taxon>Pseudomonadati</taxon>
        <taxon>Bacteroidota</taxon>
        <taxon>Flavobacteriia</taxon>
        <taxon>Flavobacteriales</taxon>
        <taxon>Phaeocystidibacteraceae</taxon>
        <taxon>Phaeocystidibacter</taxon>
    </lineage>
</organism>
<dbReference type="AlphaFoldDB" id="A0A6L3ZG98"/>